<feature type="region of interest" description="Disordered" evidence="1">
    <location>
        <begin position="349"/>
        <end position="408"/>
    </location>
</feature>
<accession>A0ABQ9Y729</accession>
<name>A0ABQ9Y729_9EUKA</name>
<organism evidence="2 3">
    <name type="scientific">Blattamonas nauphoetae</name>
    <dbReference type="NCBI Taxonomy" id="2049346"/>
    <lineage>
        <taxon>Eukaryota</taxon>
        <taxon>Metamonada</taxon>
        <taxon>Preaxostyla</taxon>
        <taxon>Oxymonadida</taxon>
        <taxon>Blattamonas</taxon>
    </lineage>
</organism>
<dbReference type="Proteomes" id="UP001281761">
    <property type="component" value="Unassembled WGS sequence"/>
</dbReference>
<evidence type="ECO:0000313" key="2">
    <source>
        <dbReference type="EMBL" id="KAK2959575.1"/>
    </source>
</evidence>
<keyword evidence="3" id="KW-1185">Reference proteome</keyword>
<protein>
    <submittedName>
        <fullName evidence="2">Uncharacterized protein</fullName>
    </submittedName>
</protein>
<proteinExistence type="predicted"/>
<feature type="compositionally biased region" description="Low complexity" evidence="1">
    <location>
        <begin position="378"/>
        <end position="390"/>
    </location>
</feature>
<feature type="compositionally biased region" description="Pro residues" evidence="1">
    <location>
        <begin position="391"/>
        <end position="407"/>
    </location>
</feature>
<evidence type="ECO:0000313" key="3">
    <source>
        <dbReference type="Proteomes" id="UP001281761"/>
    </source>
</evidence>
<dbReference type="EMBL" id="JARBJD010000028">
    <property type="protein sequence ID" value="KAK2959575.1"/>
    <property type="molecule type" value="Genomic_DNA"/>
</dbReference>
<reference evidence="2 3" key="1">
    <citation type="journal article" date="2022" name="bioRxiv">
        <title>Genomics of Preaxostyla Flagellates Illuminates Evolutionary Transitions and the Path Towards Mitochondrial Loss.</title>
        <authorList>
            <person name="Novak L.V.F."/>
            <person name="Treitli S.C."/>
            <person name="Pyrih J."/>
            <person name="Halakuc P."/>
            <person name="Pipaliya S.V."/>
            <person name="Vacek V."/>
            <person name="Brzon O."/>
            <person name="Soukal P."/>
            <person name="Eme L."/>
            <person name="Dacks J.B."/>
            <person name="Karnkowska A."/>
            <person name="Elias M."/>
            <person name="Hampl V."/>
        </authorList>
    </citation>
    <scope>NUCLEOTIDE SEQUENCE [LARGE SCALE GENOMIC DNA]</scope>
    <source>
        <strain evidence="2">NAU3</strain>
        <tissue evidence="2">Gut</tissue>
    </source>
</reference>
<sequence length="809" mass="91900">MSTIDETTATSSSTDRSDLYCPHMHFSVDCSTFLNWSEDQPETVDEMADIFQSLVATVKCQPTLDDALEAKAVKFLEYVTPFGQSRVDSFLGSFESFFDDSSTNFVYSIVVLLTSVSQVVTTTTMKMLKNLMLMCSATLKYTLLKADLIPQLVITLNPLSLSLTDQAYIHTYLIHIIEISFWLATPDIFTYLEIEDRNEQKTIHETVLKQVLVPSEKYIWHLCMNSFSIIDGEQSTEFMVLLAQLLDISPSYQQTMDFVLRMPVAFTIPSCLTFFEDDDSIQNFLFLMINAQREWNETRSFKRHMWKTVHRMLQMEGIEDVGEAKLRNDINTDFGGDISERLGFSLATLPLPSASPSPPTPSHSPLPLPHHPHPPTPLCLSLTTHTLPLPSASPSPPTPSHSPLPLPHHPHPPLCLSLTMLVNDLDMDGLERDIVNDPIVAHVHKAAERSMFVSSTDRTLMDTGGQSIGCVKLVSNTLLEYCSPFLIWSEDQPETVDEKAVVFQSLVATVKYQPAFDASLEAKAVKFLESVNQDDEESADPLFTSLERTTDDSSSGFVQSIVVLISSTNCVIKTAAMKMFRNLIWRCSAGVLYTLVKAALIPQLITFLNLLSLSFVEAEDIHTCLFLSICKSLWLATPDGLRQLRIEDDKKQQTIHETVLKQVLLPSEKYICHLCMIRFSIVNGDQSWNFLDLLAHLLELFRYHQPTMEFVLRMPLFFTIPSCLSFFEDDRSIWYFLYLMNSTQWEWNKKGGDVRQIWKKVLRMLRMEGIEDVIEEKLQNDKNELRGGLIVDYSIKWSNLLGLNLPKEE</sequence>
<gene>
    <name evidence="2" type="ORF">BLNAU_5353</name>
</gene>
<comment type="caution">
    <text evidence="2">The sequence shown here is derived from an EMBL/GenBank/DDBJ whole genome shotgun (WGS) entry which is preliminary data.</text>
</comment>
<feature type="compositionally biased region" description="Pro residues" evidence="1">
    <location>
        <begin position="353"/>
        <end position="377"/>
    </location>
</feature>
<evidence type="ECO:0000256" key="1">
    <source>
        <dbReference type="SAM" id="MobiDB-lite"/>
    </source>
</evidence>